<dbReference type="HOGENOM" id="CLU_2923218_0_0_1"/>
<organism evidence="1 2">
    <name type="scientific">Nosema bombycis (strain CQ1 / CVCC 102059)</name>
    <name type="common">Microsporidian parasite</name>
    <name type="synonym">Pebrine of silkworm</name>
    <dbReference type="NCBI Taxonomy" id="578461"/>
    <lineage>
        <taxon>Eukaryota</taxon>
        <taxon>Fungi</taxon>
        <taxon>Fungi incertae sedis</taxon>
        <taxon>Microsporidia</taxon>
        <taxon>Nosematidae</taxon>
        <taxon>Nosema</taxon>
    </lineage>
</organism>
<reference evidence="1 2" key="1">
    <citation type="journal article" date="2013" name="BMC Genomics">
        <title>Comparative genomics of parasitic silkworm microsporidia reveal an association between genome expansion and host adaptation.</title>
        <authorList>
            <person name="Pan G."/>
            <person name="Xu J."/>
            <person name="Li T."/>
            <person name="Xia Q."/>
            <person name="Liu S.L."/>
            <person name="Zhang G."/>
            <person name="Li S."/>
            <person name="Li C."/>
            <person name="Liu H."/>
            <person name="Yang L."/>
            <person name="Liu T."/>
            <person name="Zhang X."/>
            <person name="Wu Z."/>
            <person name="Fan W."/>
            <person name="Dang X."/>
            <person name="Xiang H."/>
            <person name="Tao M."/>
            <person name="Li Y."/>
            <person name="Hu J."/>
            <person name="Li Z."/>
            <person name="Lin L."/>
            <person name="Luo J."/>
            <person name="Geng L."/>
            <person name="Wang L."/>
            <person name="Long M."/>
            <person name="Wan Y."/>
            <person name="He N."/>
            <person name="Zhang Z."/>
            <person name="Lu C."/>
            <person name="Keeling P.J."/>
            <person name="Wang J."/>
            <person name="Xiang Z."/>
            <person name="Zhou Z."/>
        </authorList>
    </citation>
    <scope>NUCLEOTIDE SEQUENCE [LARGE SCALE GENOMIC DNA]</scope>
    <source>
        <strain evidence="2">CQ1 / CVCC 102059</strain>
    </source>
</reference>
<name>R0M911_NOSB1</name>
<keyword evidence="2" id="KW-1185">Reference proteome</keyword>
<sequence>MGEVGREGGVKNIQRLPQHILFTFSDPLPRNPSFQHILFTFSNPPPFIHPLLHTYPPSTLT</sequence>
<gene>
    <name evidence="1" type="ORF">NBO_28g0073</name>
</gene>
<proteinExistence type="predicted"/>
<protein>
    <submittedName>
        <fullName evidence="1">Uncharacterized protein</fullName>
    </submittedName>
</protein>
<evidence type="ECO:0000313" key="2">
    <source>
        <dbReference type="Proteomes" id="UP000016927"/>
    </source>
</evidence>
<evidence type="ECO:0000313" key="1">
    <source>
        <dbReference type="EMBL" id="EOB14434.1"/>
    </source>
</evidence>
<dbReference type="Proteomes" id="UP000016927">
    <property type="component" value="Unassembled WGS sequence"/>
</dbReference>
<dbReference type="EMBL" id="KB908936">
    <property type="protein sequence ID" value="EOB14434.1"/>
    <property type="molecule type" value="Genomic_DNA"/>
</dbReference>
<accession>R0M911</accession>
<dbReference type="AlphaFoldDB" id="R0M911"/>
<dbReference type="VEuPathDB" id="MicrosporidiaDB:NBO_28g0073"/>